<evidence type="ECO:0000256" key="4">
    <source>
        <dbReference type="ARBA" id="ARBA00022989"/>
    </source>
</evidence>
<dbReference type="OrthoDB" id="430207at2759"/>
<evidence type="ECO:0000313" key="7">
    <source>
        <dbReference type="EMBL" id="SAM08313.1"/>
    </source>
</evidence>
<dbReference type="STRING" id="4829.A0A163KIL0"/>
<reference evidence="7" key="1">
    <citation type="submission" date="2016-04" db="EMBL/GenBank/DDBJ databases">
        <authorList>
            <person name="Evans L.H."/>
            <person name="Alamgir A."/>
            <person name="Owens N."/>
            <person name="Weber N.D."/>
            <person name="Virtaneva K."/>
            <person name="Barbian K."/>
            <person name="Babar A."/>
            <person name="Rosenke K."/>
        </authorList>
    </citation>
    <scope>NUCLEOTIDE SEQUENCE [LARGE SCALE GENOMIC DNA]</scope>
    <source>
        <strain evidence="7">CBS 101.48</strain>
    </source>
</reference>
<comment type="similarity">
    <text evidence="2 6">Belongs to the peroxisomal membrane protein PXMP2/4 family.</text>
</comment>
<dbReference type="AlphaFoldDB" id="A0A163KIL0"/>
<dbReference type="GO" id="GO:0005739">
    <property type="term" value="C:mitochondrion"/>
    <property type="evidence" value="ECO:0007669"/>
    <property type="project" value="TreeGrafter"/>
</dbReference>
<evidence type="ECO:0000256" key="3">
    <source>
        <dbReference type="ARBA" id="ARBA00022692"/>
    </source>
</evidence>
<dbReference type="Pfam" id="PF04117">
    <property type="entry name" value="Mpv17_PMP22"/>
    <property type="match status" value="1"/>
</dbReference>
<sequence>MPTQVQKVQNIQIPSAHFLFLILLQFLLLLRIAMSFQLLIQRYQTQLTERPIRTFAIQSGDGITQQVIEKRGKDHDPWRSVRMLTYGACVGGPVVGTWFGIINRVVTIKHWFGAAVARTAMDQILFTPIILGCFMGGISLLERRSMVEIQEKFQTSYLTGLTNAYRFWPFANLFVFSVVPFMYRPLVNSTFAIGWNSYLSYLNQTTNQKLPLLAHHHPSPLVTNRSTTEQ</sequence>
<organism evidence="7">
    <name type="scientific">Absidia glauca</name>
    <name type="common">Pin mould</name>
    <dbReference type="NCBI Taxonomy" id="4829"/>
    <lineage>
        <taxon>Eukaryota</taxon>
        <taxon>Fungi</taxon>
        <taxon>Fungi incertae sedis</taxon>
        <taxon>Mucoromycota</taxon>
        <taxon>Mucoromycotina</taxon>
        <taxon>Mucoromycetes</taxon>
        <taxon>Mucorales</taxon>
        <taxon>Cunninghamellaceae</taxon>
        <taxon>Absidia</taxon>
    </lineage>
</organism>
<dbReference type="EMBL" id="LT554890">
    <property type="protein sequence ID" value="SAM08313.1"/>
    <property type="molecule type" value="Genomic_DNA"/>
</dbReference>
<comment type="subcellular location">
    <subcellularLocation>
        <location evidence="1">Membrane</location>
        <topology evidence="1">Multi-pass membrane protein</topology>
    </subcellularLocation>
</comment>
<evidence type="ECO:0000256" key="2">
    <source>
        <dbReference type="ARBA" id="ARBA00006824"/>
    </source>
</evidence>
<dbReference type="PANTHER" id="PTHR11266">
    <property type="entry name" value="PEROXISOMAL MEMBRANE PROTEIN 2, PXMP2 MPV17"/>
    <property type="match status" value="1"/>
</dbReference>
<evidence type="ECO:0000256" key="5">
    <source>
        <dbReference type="ARBA" id="ARBA00023136"/>
    </source>
</evidence>
<evidence type="ECO:0000256" key="1">
    <source>
        <dbReference type="ARBA" id="ARBA00004141"/>
    </source>
</evidence>
<dbReference type="OMA" id="AYMKTRH"/>
<protein>
    <submittedName>
        <fullName evidence="7">Uncharacterized protein</fullName>
    </submittedName>
</protein>
<evidence type="ECO:0000256" key="6">
    <source>
        <dbReference type="RuleBase" id="RU363053"/>
    </source>
</evidence>
<dbReference type="InterPro" id="IPR007248">
    <property type="entry name" value="Mpv17_PMP22"/>
</dbReference>
<feature type="transmembrane region" description="Helical" evidence="6">
    <location>
        <begin position="83"/>
        <end position="103"/>
    </location>
</feature>
<proteinExistence type="inferred from homology"/>
<evidence type="ECO:0000313" key="8">
    <source>
        <dbReference type="Proteomes" id="UP000078561"/>
    </source>
</evidence>
<feature type="transmembrane region" description="Helical" evidence="6">
    <location>
        <begin position="163"/>
        <end position="183"/>
    </location>
</feature>
<keyword evidence="5 6" id="KW-0472">Membrane</keyword>
<keyword evidence="8" id="KW-1185">Reference proteome</keyword>
<dbReference type="PANTHER" id="PTHR11266:SF17">
    <property type="entry name" value="PROTEIN MPV17"/>
    <property type="match status" value="1"/>
</dbReference>
<name>A0A163KIL0_ABSGL</name>
<dbReference type="InParanoid" id="A0A163KIL0"/>
<accession>A0A163KIL0</accession>
<feature type="transmembrane region" description="Helical" evidence="6">
    <location>
        <begin position="123"/>
        <end position="142"/>
    </location>
</feature>
<keyword evidence="4 6" id="KW-1133">Transmembrane helix</keyword>
<keyword evidence="3 6" id="KW-0812">Transmembrane</keyword>
<feature type="transmembrane region" description="Helical" evidence="6">
    <location>
        <begin position="18"/>
        <end position="40"/>
    </location>
</feature>
<dbReference type="Proteomes" id="UP000078561">
    <property type="component" value="Unassembled WGS sequence"/>
</dbReference>
<gene>
    <name evidence="7" type="primary">ABSGL_13975.1 scaffold 14344</name>
</gene>
<dbReference type="GO" id="GO:0016020">
    <property type="term" value="C:membrane"/>
    <property type="evidence" value="ECO:0007669"/>
    <property type="project" value="UniProtKB-SubCell"/>
</dbReference>